<feature type="region of interest" description="Disordered" evidence="1">
    <location>
        <begin position="39"/>
        <end position="59"/>
    </location>
</feature>
<protein>
    <submittedName>
        <fullName evidence="2">Uncharacterized protein</fullName>
    </submittedName>
</protein>
<evidence type="ECO:0000256" key="1">
    <source>
        <dbReference type="SAM" id="MobiDB-lite"/>
    </source>
</evidence>
<name>A0A7S4G7N3_9EUGL</name>
<proteinExistence type="predicted"/>
<reference evidence="2" key="1">
    <citation type="submission" date="2021-01" db="EMBL/GenBank/DDBJ databases">
        <authorList>
            <person name="Corre E."/>
            <person name="Pelletier E."/>
            <person name="Niang G."/>
            <person name="Scheremetjew M."/>
            <person name="Finn R."/>
            <person name="Kale V."/>
            <person name="Holt S."/>
            <person name="Cochrane G."/>
            <person name="Meng A."/>
            <person name="Brown T."/>
            <person name="Cohen L."/>
        </authorList>
    </citation>
    <scope>NUCLEOTIDE SEQUENCE</scope>
    <source>
        <strain evidence="2">CCMP1594</strain>
    </source>
</reference>
<sequence length="99" mass="10629">MEGMEKGSIKKSKYAPAGTGENAEVLRISIFPTADSALQEEGKSVPARPQIQQDVLPVNENDSGAGDGILGMRITVLPLVAPCLIVQVCRSSYMQWALR</sequence>
<accession>A0A7S4G7N3</accession>
<dbReference type="EMBL" id="HBJA01113722">
    <property type="protein sequence ID" value="CAE0827981.1"/>
    <property type="molecule type" value="Transcribed_RNA"/>
</dbReference>
<organism evidence="2">
    <name type="scientific">Eutreptiella gymnastica</name>
    <dbReference type="NCBI Taxonomy" id="73025"/>
    <lineage>
        <taxon>Eukaryota</taxon>
        <taxon>Discoba</taxon>
        <taxon>Euglenozoa</taxon>
        <taxon>Euglenida</taxon>
        <taxon>Spirocuta</taxon>
        <taxon>Euglenophyceae</taxon>
        <taxon>Eutreptiales</taxon>
        <taxon>Eutreptiaceae</taxon>
        <taxon>Eutreptiella</taxon>
    </lineage>
</organism>
<gene>
    <name evidence="2" type="ORF">EGYM00163_LOCUS39244</name>
</gene>
<dbReference type="AlphaFoldDB" id="A0A7S4G7N3"/>
<evidence type="ECO:0000313" key="2">
    <source>
        <dbReference type="EMBL" id="CAE0827981.1"/>
    </source>
</evidence>